<feature type="transmembrane region" description="Helical" evidence="11">
    <location>
        <begin position="15"/>
        <end position="36"/>
    </location>
</feature>
<dbReference type="AlphaFoldDB" id="A0A974ND45"/>
<keyword evidence="2" id="KW-1003">Cell membrane</keyword>
<dbReference type="GO" id="GO:0004222">
    <property type="term" value="F:metalloendopeptidase activity"/>
    <property type="evidence" value="ECO:0007669"/>
    <property type="project" value="InterPro"/>
</dbReference>
<dbReference type="EMBL" id="CP067393">
    <property type="protein sequence ID" value="QQP84496.1"/>
    <property type="molecule type" value="Genomic_DNA"/>
</dbReference>
<evidence type="ECO:0000256" key="2">
    <source>
        <dbReference type="ARBA" id="ARBA00022475"/>
    </source>
</evidence>
<sequence length="624" mass="69893">MNFFKLQNKAKSQTFWLVILFCLGLIILPFIGAHIITFCVEFFTLPKNRSPETFWLVLKCLTVIIILVSLYKYISLRQGGRVIAIALGGRLVDKRASNPNERRLLNVVEEMAIASSVPVPHVYILDEEIHINAFAAGHTINDAVIGVTRGTTELLTRDELQAVIAHEFSHILNGDMRLNLRFTALLFGFIFISQAGFVLLRLGFGIGNEKKGGIFPHFLVLAVALLAAGFLGQLWARIMQAAVNRQREYLADASSVQFTRHGPALASALKKIGGSEGGATLETAMAGSYGHFFFSQADTNLLATHPPLEKRIKRIEPWWQGGFINVDFSKLINSEEDTEPQQNNSIRDKKLTAAIAAGLSITGTDAIPYLKPVTLLNTNVTDKEQAIAKLEAICHEPMDACYLMFALLVDTIPSIRAKQFLAVNNTGLVTDYYQTLSLIPKEKHLEFIEKAIPSLKNLSDEQYKNFKTTLMHFIQADNEISLYEWLIYQLIIHQVDGQFNPKAIITSYNYNSLDQLRDEAAIMLSGIAHLTENPDYQQRAFGLGSNIMGLYTIKLLQQKPNISQLTTSLQKLQKATEPVRRKFLQGALRAIEHDQQVNIKETMFFRILSLCLDCPIPTLDCTVH</sequence>
<proteinExistence type="predicted"/>
<evidence type="ECO:0000256" key="5">
    <source>
        <dbReference type="ARBA" id="ARBA00022723"/>
    </source>
</evidence>
<evidence type="ECO:0000259" key="12">
    <source>
        <dbReference type="Pfam" id="PF01435"/>
    </source>
</evidence>
<keyword evidence="9" id="KW-0482">Metalloprotease</keyword>
<dbReference type="InterPro" id="IPR050083">
    <property type="entry name" value="HtpX_protease"/>
</dbReference>
<evidence type="ECO:0000256" key="7">
    <source>
        <dbReference type="ARBA" id="ARBA00022833"/>
    </source>
</evidence>
<accession>A0A974ND45</accession>
<gene>
    <name evidence="13" type="ORF">JHT90_08700</name>
</gene>
<dbReference type="InterPro" id="IPR001915">
    <property type="entry name" value="Peptidase_M48"/>
</dbReference>
<dbReference type="PANTHER" id="PTHR43221:SF2">
    <property type="entry name" value="PROTEASE HTPX HOMOLOG"/>
    <property type="match status" value="1"/>
</dbReference>
<dbReference type="RefSeq" id="WP_201090393.1">
    <property type="nucleotide sequence ID" value="NZ_CP067393.1"/>
</dbReference>
<name>A0A974ND45_9GAMM</name>
<dbReference type="GO" id="GO:0046872">
    <property type="term" value="F:metal ion binding"/>
    <property type="evidence" value="ECO:0007669"/>
    <property type="project" value="UniProtKB-KW"/>
</dbReference>
<evidence type="ECO:0000256" key="3">
    <source>
        <dbReference type="ARBA" id="ARBA00022670"/>
    </source>
</evidence>
<keyword evidence="8 11" id="KW-1133">Transmembrane helix</keyword>
<dbReference type="KEGG" id="eaz:JHT90_08700"/>
<evidence type="ECO:0000256" key="9">
    <source>
        <dbReference type="ARBA" id="ARBA00023049"/>
    </source>
</evidence>
<organism evidence="13 14">
    <name type="scientific">Entomomonas asaccharolytica</name>
    <dbReference type="NCBI Taxonomy" id="2785331"/>
    <lineage>
        <taxon>Bacteria</taxon>
        <taxon>Pseudomonadati</taxon>
        <taxon>Pseudomonadota</taxon>
        <taxon>Gammaproteobacteria</taxon>
        <taxon>Pseudomonadales</taxon>
        <taxon>Pseudomonadaceae</taxon>
        <taxon>Entomomonas</taxon>
    </lineage>
</organism>
<dbReference type="PANTHER" id="PTHR43221">
    <property type="entry name" value="PROTEASE HTPX"/>
    <property type="match status" value="1"/>
</dbReference>
<dbReference type="Pfam" id="PF01435">
    <property type="entry name" value="Peptidase_M48"/>
    <property type="match status" value="1"/>
</dbReference>
<comment type="cofactor">
    <cofactor evidence="1">
        <name>Zn(2+)</name>
        <dbReference type="ChEBI" id="CHEBI:29105"/>
    </cofactor>
</comment>
<evidence type="ECO:0000256" key="10">
    <source>
        <dbReference type="ARBA" id="ARBA00023136"/>
    </source>
</evidence>
<evidence type="ECO:0000313" key="13">
    <source>
        <dbReference type="EMBL" id="QQP84496.1"/>
    </source>
</evidence>
<keyword evidence="5" id="KW-0479">Metal-binding</keyword>
<feature type="domain" description="Peptidase M48" evidence="12">
    <location>
        <begin position="101"/>
        <end position="317"/>
    </location>
</feature>
<keyword evidence="3" id="KW-0645">Protease</keyword>
<evidence type="ECO:0000256" key="4">
    <source>
        <dbReference type="ARBA" id="ARBA00022692"/>
    </source>
</evidence>
<keyword evidence="6" id="KW-0378">Hydrolase</keyword>
<keyword evidence="10 11" id="KW-0472">Membrane</keyword>
<feature type="transmembrane region" description="Helical" evidence="11">
    <location>
        <begin position="56"/>
        <end position="74"/>
    </location>
</feature>
<dbReference type="CDD" id="cd07340">
    <property type="entry name" value="M48B_Htpx_like"/>
    <property type="match status" value="1"/>
</dbReference>
<feature type="transmembrane region" description="Helical" evidence="11">
    <location>
        <begin position="182"/>
        <end position="202"/>
    </location>
</feature>
<protein>
    <submittedName>
        <fullName evidence="13">M48 family metallopeptidase</fullName>
    </submittedName>
</protein>
<dbReference type="Gene3D" id="3.30.2010.10">
    <property type="entry name" value="Metalloproteases ('zincins'), catalytic domain"/>
    <property type="match status" value="1"/>
</dbReference>
<evidence type="ECO:0000256" key="8">
    <source>
        <dbReference type="ARBA" id="ARBA00022989"/>
    </source>
</evidence>
<dbReference type="GO" id="GO:0006508">
    <property type="term" value="P:proteolysis"/>
    <property type="evidence" value="ECO:0007669"/>
    <property type="project" value="UniProtKB-KW"/>
</dbReference>
<keyword evidence="14" id="KW-1185">Reference proteome</keyword>
<feature type="transmembrane region" description="Helical" evidence="11">
    <location>
        <begin position="214"/>
        <end position="236"/>
    </location>
</feature>
<evidence type="ECO:0000256" key="11">
    <source>
        <dbReference type="SAM" id="Phobius"/>
    </source>
</evidence>
<keyword evidence="4 11" id="KW-0812">Transmembrane</keyword>
<evidence type="ECO:0000256" key="1">
    <source>
        <dbReference type="ARBA" id="ARBA00001947"/>
    </source>
</evidence>
<evidence type="ECO:0000256" key="6">
    <source>
        <dbReference type="ARBA" id="ARBA00022801"/>
    </source>
</evidence>
<evidence type="ECO:0000313" key="14">
    <source>
        <dbReference type="Proteomes" id="UP000595278"/>
    </source>
</evidence>
<dbReference type="Proteomes" id="UP000595278">
    <property type="component" value="Chromosome"/>
</dbReference>
<reference evidence="13 14" key="1">
    <citation type="submission" date="2021-01" db="EMBL/GenBank/DDBJ databases">
        <title>Entomomonas sp. F2A isolated from a house cricket (Acheta domesticus).</title>
        <authorList>
            <person name="Spergser J."/>
            <person name="Busse H.-J."/>
        </authorList>
    </citation>
    <scope>NUCLEOTIDE SEQUENCE [LARGE SCALE GENOMIC DNA]</scope>
    <source>
        <strain evidence="13 14">F2A</strain>
    </source>
</reference>
<keyword evidence="7" id="KW-0862">Zinc</keyword>